<dbReference type="PANTHER" id="PTHR48102:SF3">
    <property type="entry name" value="ATP-DEPENDENT PROTEASE ATPASE SUBUNIT HSLU"/>
    <property type="match status" value="1"/>
</dbReference>
<dbReference type="GO" id="GO:0005524">
    <property type="term" value="F:ATP binding"/>
    <property type="evidence" value="ECO:0007669"/>
    <property type="project" value="UniProtKB-KW"/>
</dbReference>
<evidence type="ECO:0000313" key="8">
    <source>
        <dbReference type="EMBL" id="KAL3792730.1"/>
    </source>
</evidence>
<keyword evidence="4" id="KW-0143">Chaperone</keyword>
<dbReference type="InterPro" id="IPR003593">
    <property type="entry name" value="AAA+_ATPase"/>
</dbReference>
<feature type="compositionally biased region" description="Low complexity" evidence="5">
    <location>
        <begin position="45"/>
        <end position="63"/>
    </location>
</feature>
<dbReference type="NCBIfam" id="NF003544">
    <property type="entry name" value="PRK05201.1"/>
    <property type="match status" value="1"/>
</dbReference>
<dbReference type="SMART" id="SM00382">
    <property type="entry name" value="AAA"/>
    <property type="match status" value="1"/>
</dbReference>
<dbReference type="Proteomes" id="UP001530400">
    <property type="component" value="Unassembled WGS sequence"/>
</dbReference>
<keyword evidence="9" id="KW-1185">Reference proteome</keyword>
<feature type="region of interest" description="Disordered" evidence="5">
    <location>
        <begin position="22"/>
        <end position="82"/>
    </location>
</feature>
<evidence type="ECO:0000256" key="3">
    <source>
        <dbReference type="ARBA" id="ARBA00022840"/>
    </source>
</evidence>
<evidence type="ECO:0000256" key="4">
    <source>
        <dbReference type="ARBA" id="ARBA00023186"/>
    </source>
</evidence>
<evidence type="ECO:0000313" key="9">
    <source>
        <dbReference type="Proteomes" id="UP001530400"/>
    </source>
</evidence>
<organism evidence="8 9">
    <name type="scientific">Cyclotella atomus</name>
    <dbReference type="NCBI Taxonomy" id="382360"/>
    <lineage>
        <taxon>Eukaryota</taxon>
        <taxon>Sar</taxon>
        <taxon>Stramenopiles</taxon>
        <taxon>Ochrophyta</taxon>
        <taxon>Bacillariophyta</taxon>
        <taxon>Coscinodiscophyceae</taxon>
        <taxon>Thalassiosirophycidae</taxon>
        <taxon>Stephanodiscales</taxon>
        <taxon>Stephanodiscaceae</taxon>
        <taxon>Cyclotella</taxon>
    </lineage>
</organism>
<comment type="similarity">
    <text evidence="1">Belongs to the ClpX chaperone family. HslU subfamily.</text>
</comment>
<dbReference type="InterPro" id="IPR027417">
    <property type="entry name" value="P-loop_NTPase"/>
</dbReference>
<accession>A0ABD3PXA8</accession>
<dbReference type="InterPro" id="IPR050052">
    <property type="entry name" value="ATP-dep_Clp_protease_ClpX"/>
</dbReference>
<dbReference type="SMART" id="SM01086">
    <property type="entry name" value="ClpB_D2-small"/>
    <property type="match status" value="1"/>
</dbReference>
<dbReference type="InterPro" id="IPR003959">
    <property type="entry name" value="ATPase_AAA_core"/>
</dbReference>
<dbReference type="InterPro" id="IPR004491">
    <property type="entry name" value="HslU"/>
</dbReference>
<evidence type="ECO:0000256" key="2">
    <source>
        <dbReference type="ARBA" id="ARBA00022741"/>
    </source>
</evidence>
<proteinExistence type="inferred from homology"/>
<gene>
    <name evidence="8" type="ORF">ACHAWO_002335</name>
</gene>
<dbReference type="Pfam" id="PF07724">
    <property type="entry name" value="AAA_2"/>
    <property type="match status" value="1"/>
</dbReference>
<reference evidence="8 9" key="1">
    <citation type="submission" date="2024-10" db="EMBL/GenBank/DDBJ databases">
        <title>Updated reference genomes for cyclostephanoid diatoms.</title>
        <authorList>
            <person name="Roberts W.R."/>
            <person name="Alverson A.J."/>
        </authorList>
    </citation>
    <scope>NUCLEOTIDE SEQUENCE [LARGE SCALE GENOMIC DNA]</scope>
    <source>
        <strain evidence="8 9">AJA010-31</strain>
    </source>
</reference>
<protein>
    <submittedName>
        <fullName evidence="8">Uncharacterized protein</fullName>
    </submittedName>
</protein>
<feature type="domain" description="AAA+ ATPase" evidence="6">
    <location>
        <begin position="128"/>
        <end position="426"/>
    </location>
</feature>
<feature type="domain" description="Clp ATPase C-terminal" evidence="7">
    <location>
        <begin position="429"/>
        <end position="524"/>
    </location>
</feature>
<name>A0ABD3PXA8_9STRA</name>
<keyword evidence="3" id="KW-0067">ATP-binding</keyword>
<comment type="caution">
    <text evidence="8">The sequence shown here is derived from an EMBL/GenBank/DDBJ whole genome shotgun (WGS) entry which is preliminary data.</text>
</comment>
<evidence type="ECO:0000259" key="7">
    <source>
        <dbReference type="SMART" id="SM01086"/>
    </source>
</evidence>
<dbReference type="PANTHER" id="PTHR48102">
    <property type="entry name" value="ATP-DEPENDENT CLP PROTEASE ATP-BINDING SUBUNIT CLPX-LIKE, MITOCHONDRIAL-RELATED"/>
    <property type="match status" value="1"/>
</dbReference>
<evidence type="ECO:0000256" key="5">
    <source>
        <dbReference type="SAM" id="MobiDB-lite"/>
    </source>
</evidence>
<evidence type="ECO:0000259" key="6">
    <source>
        <dbReference type="SMART" id="SM00382"/>
    </source>
</evidence>
<dbReference type="NCBIfam" id="TIGR00390">
    <property type="entry name" value="hslU"/>
    <property type="match status" value="1"/>
</dbReference>
<dbReference type="InterPro" id="IPR019489">
    <property type="entry name" value="Clp_ATPase_C"/>
</dbReference>
<dbReference type="AlphaFoldDB" id="A0ABD3PXA8"/>
<sequence length="538" mass="58959">MLLASCTFRRAPSAAALRRSVLPTRQVGHFSSVTSDDDKGDSDSTDTTASPPDDDPPTTVNPPTDQPADQLPTTDSIFSTKSLRPTEVVAELNRHIVGQSSAKKAVAIAMRNRWRRRQLPPELLKEVTPRNVLMIGPTGCGKTEVARRMAKLSDAPFLKVEATKFTEVGYHGRDVDQIVRDLMDVSMALTKKRQMERLRGEAKGMVEERLLDILIGPDGSGAGSGSVSNKSQRDSFRGMLKDGLLENQEIEVDVPDNIGQGGGKDDGAVMAFGVDSQGVNMQAIQDMMRKLGGGGGQRRGPPTERKKMTVADAREIILEIELEKLLEKVDLKKEAIAAAEESGIVFIDEIDKICSSRDYSSKTADASAEGVQRDLLPLVEGTTINTKYGNVNTDYMLFIGSGAFHAVKPSDMLPELQGRLPIRVELNGLTEEDLYKILTEPEANLVRQQIELIKTEGVSLSFEDDAIREIAKTAAHLNRTVENIGARRLHTVMERIMEEISFQAAEEETADEVIVTKALVKERLSDVLTSSDLSKYIL</sequence>
<dbReference type="EMBL" id="JALLPJ020000421">
    <property type="protein sequence ID" value="KAL3792730.1"/>
    <property type="molecule type" value="Genomic_DNA"/>
</dbReference>
<dbReference type="SUPFAM" id="SSF52540">
    <property type="entry name" value="P-loop containing nucleoside triphosphate hydrolases"/>
    <property type="match status" value="1"/>
</dbReference>
<dbReference type="Gene3D" id="3.40.50.300">
    <property type="entry name" value="P-loop containing nucleotide triphosphate hydrolases"/>
    <property type="match status" value="2"/>
</dbReference>
<keyword evidence="2" id="KW-0547">Nucleotide-binding</keyword>
<feature type="compositionally biased region" description="Polar residues" evidence="5">
    <location>
        <begin position="71"/>
        <end position="82"/>
    </location>
</feature>
<dbReference type="Pfam" id="PF00004">
    <property type="entry name" value="AAA"/>
    <property type="match status" value="1"/>
</dbReference>
<evidence type="ECO:0000256" key="1">
    <source>
        <dbReference type="ARBA" id="ARBA00009771"/>
    </source>
</evidence>
<dbReference type="Gene3D" id="1.10.8.60">
    <property type="match status" value="1"/>
</dbReference>